<reference evidence="6 7" key="1">
    <citation type="submission" date="2020-01" db="EMBL/GenBank/DDBJ databases">
        <title>Spongiivirga citrea KCTC 32990T.</title>
        <authorList>
            <person name="Wang G."/>
        </authorList>
    </citation>
    <scope>NUCLEOTIDE SEQUENCE [LARGE SCALE GENOMIC DNA]</scope>
    <source>
        <strain evidence="6 7">KCTC 32990</strain>
    </source>
</reference>
<dbReference type="RefSeq" id="WP_164032300.1">
    <property type="nucleotide sequence ID" value="NZ_JAABOQ010000004.1"/>
</dbReference>
<keyword evidence="3 5" id="KW-1133">Transmembrane helix</keyword>
<dbReference type="EMBL" id="JAABOQ010000004">
    <property type="protein sequence ID" value="NER17623.1"/>
    <property type="molecule type" value="Genomic_DNA"/>
</dbReference>
<keyword evidence="4 5" id="KW-0472">Membrane</keyword>
<feature type="transmembrane region" description="Helical" evidence="5">
    <location>
        <begin position="66"/>
        <end position="85"/>
    </location>
</feature>
<dbReference type="GO" id="GO:0016020">
    <property type="term" value="C:membrane"/>
    <property type="evidence" value="ECO:0007669"/>
    <property type="project" value="UniProtKB-SubCell"/>
</dbReference>
<evidence type="ECO:0000256" key="1">
    <source>
        <dbReference type="ARBA" id="ARBA00004141"/>
    </source>
</evidence>
<feature type="transmembrane region" description="Helical" evidence="5">
    <location>
        <begin position="43"/>
        <end position="61"/>
    </location>
</feature>
<evidence type="ECO:0000256" key="5">
    <source>
        <dbReference type="SAM" id="Phobius"/>
    </source>
</evidence>
<feature type="transmembrane region" description="Helical" evidence="5">
    <location>
        <begin position="97"/>
        <end position="116"/>
    </location>
</feature>
<protein>
    <submittedName>
        <fullName evidence="6">DoxX family membrane protein</fullName>
    </submittedName>
</protein>
<evidence type="ECO:0000256" key="3">
    <source>
        <dbReference type="ARBA" id="ARBA00022989"/>
    </source>
</evidence>
<organism evidence="6 7">
    <name type="scientific">Spongiivirga citrea</name>
    <dbReference type="NCBI Taxonomy" id="1481457"/>
    <lineage>
        <taxon>Bacteria</taxon>
        <taxon>Pseudomonadati</taxon>
        <taxon>Bacteroidota</taxon>
        <taxon>Flavobacteriia</taxon>
        <taxon>Flavobacteriales</taxon>
        <taxon>Flavobacteriaceae</taxon>
        <taxon>Spongiivirga</taxon>
    </lineage>
</organism>
<dbReference type="Proteomes" id="UP000474296">
    <property type="component" value="Unassembled WGS sequence"/>
</dbReference>
<dbReference type="Pfam" id="PF07681">
    <property type="entry name" value="DoxX"/>
    <property type="match status" value="1"/>
</dbReference>
<keyword evidence="7" id="KW-1185">Reference proteome</keyword>
<accession>A0A6M0CKW4</accession>
<comment type="caution">
    <text evidence="6">The sequence shown here is derived from an EMBL/GenBank/DDBJ whole genome shotgun (WGS) entry which is preliminary data.</text>
</comment>
<evidence type="ECO:0000256" key="2">
    <source>
        <dbReference type="ARBA" id="ARBA00022692"/>
    </source>
</evidence>
<proteinExistence type="predicted"/>
<keyword evidence="2 5" id="KW-0812">Transmembrane</keyword>
<dbReference type="InterPro" id="IPR032808">
    <property type="entry name" value="DoxX"/>
</dbReference>
<evidence type="ECO:0000313" key="7">
    <source>
        <dbReference type="Proteomes" id="UP000474296"/>
    </source>
</evidence>
<name>A0A6M0CKW4_9FLAO</name>
<dbReference type="AlphaFoldDB" id="A0A6M0CKW4"/>
<evidence type="ECO:0000256" key="4">
    <source>
        <dbReference type="ARBA" id="ARBA00023136"/>
    </source>
</evidence>
<comment type="subcellular location">
    <subcellularLocation>
        <location evidence="1">Membrane</location>
        <topology evidence="1">Multi-pass membrane protein</topology>
    </subcellularLocation>
</comment>
<feature type="transmembrane region" description="Helical" evidence="5">
    <location>
        <begin position="7"/>
        <end position="23"/>
    </location>
</feature>
<sequence length="128" mass="14006">MKKYLPLVLRIVVAAILIQTLRFKFTAHPDSVYIFTQVGLEPTGRIGIGVVELIAGILLLIPKTIWLGATLTVGVIAGAIFMHLTKLGIEINGDGGVLFYTAIVTFSLALIILWIYRKQIPIIGDKFS</sequence>
<gene>
    <name evidence="6" type="ORF">GWK10_10400</name>
</gene>
<evidence type="ECO:0000313" key="6">
    <source>
        <dbReference type="EMBL" id="NER17623.1"/>
    </source>
</evidence>